<evidence type="ECO:0000313" key="1">
    <source>
        <dbReference type="EMBL" id="QIN54271.1"/>
    </source>
</evidence>
<accession>A0A6G8MXK3</accession>
<dbReference type="InterPro" id="IPR016181">
    <property type="entry name" value="Acyl_CoA_acyltransferase"/>
</dbReference>
<name>A0A6G8MXK3_9VIRU</name>
<dbReference type="EMBL" id="MN873693">
    <property type="protein sequence ID" value="QIN54271.1"/>
    <property type="molecule type" value="Genomic_DNA"/>
</dbReference>
<dbReference type="Proteomes" id="UP001224087">
    <property type="component" value="Segment"/>
</dbReference>
<evidence type="ECO:0000313" key="2">
    <source>
        <dbReference type="Proteomes" id="UP001224087"/>
    </source>
</evidence>
<reference evidence="1" key="1">
    <citation type="submission" date="2019-12" db="EMBL/GenBank/DDBJ databases">
        <title>The DNA Methylation Landscape of Giant Viruses.</title>
        <authorList>
            <person name="Jeudy S."/>
            <person name="Rigou S."/>
            <person name="Alempic J.-M."/>
            <person name="Claverie J.-M."/>
            <person name="Abergel C."/>
            <person name="Legendre M."/>
        </authorList>
    </citation>
    <scope>NUCLEOTIDE SEQUENCE</scope>
    <source>
        <strain evidence="1">P4</strain>
    </source>
</reference>
<gene>
    <name evidence="1" type="primary">ck146</name>
</gene>
<protein>
    <submittedName>
        <fullName evidence="1">Acyl-CoA N-acetyltransferase</fullName>
    </submittedName>
</protein>
<proteinExistence type="predicted"/>
<organism evidence="1 2">
    <name type="scientific">Cedratvirus kamchatka</name>
    <dbReference type="NCBI Taxonomy" id="2716914"/>
    <lineage>
        <taxon>Viruses</taxon>
        <taxon>Pithoviruses</taxon>
        <taxon>Orthocedratvirinae</taxon>
        <taxon>Alphacedratvirus</taxon>
        <taxon>Alphacedratvirus rossiense</taxon>
    </lineage>
</organism>
<dbReference type="SUPFAM" id="SSF55729">
    <property type="entry name" value="Acyl-CoA N-acyltransferases (Nat)"/>
    <property type="match status" value="1"/>
</dbReference>
<sequence length="232" mass="26725">MRYYFYKGPVNLKERFPDLVNNSFYTHLVTETSYYVNLPGVGKVDVFRMEETWKPTSVNREVDEYIKENQPQVFSEERASEESWVPDFKAKDNGWLSIMVEKGKIIGSYAGSLYTDKLGRRYSAQSFITISPEYHGTGLCREFATFTYERLLSIYQVDYIAIFVASTIGAGACRCYIRAAKDLGLYVFGAFDYSGTFLIREIEDCNKGNLEELIFTFLPTIDENMLDYFTAA</sequence>
<keyword evidence="2" id="KW-1185">Reference proteome</keyword>
<dbReference type="Gene3D" id="3.40.630.30">
    <property type="match status" value="1"/>
</dbReference>